<evidence type="ECO:0000313" key="12">
    <source>
        <dbReference type="EMBL" id="TNN11803.1"/>
    </source>
</evidence>
<dbReference type="GO" id="GO:0005261">
    <property type="term" value="F:monoatomic cation channel activity"/>
    <property type="evidence" value="ECO:0007669"/>
    <property type="project" value="TreeGrafter"/>
</dbReference>
<name>A0A4Z2D5N2_SCHJA</name>
<feature type="domain" description="TRPM SLOG" evidence="10">
    <location>
        <begin position="291"/>
        <end position="404"/>
    </location>
</feature>
<dbReference type="PANTHER" id="PTHR13800">
    <property type="entry name" value="TRANSIENT RECEPTOR POTENTIAL CATION CHANNEL, SUBFAMILY M, MEMBER 6"/>
    <property type="match status" value="1"/>
</dbReference>
<evidence type="ECO:0000256" key="7">
    <source>
        <dbReference type="ARBA" id="ARBA00023303"/>
    </source>
</evidence>
<dbReference type="Pfam" id="PF25508">
    <property type="entry name" value="TRPM2"/>
    <property type="match status" value="1"/>
</dbReference>
<evidence type="ECO:0000256" key="8">
    <source>
        <dbReference type="PROSITE-ProRule" id="PRU00023"/>
    </source>
</evidence>
<dbReference type="InterPro" id="IPR041491">
    <property type="entry name" value="TRPM_SLOG"/>
</dbReference>
<dbReference type="InterPro" id="IPR036770">
    <property type="entry name" value="Ankyrin_rpt-contain_sf"/>
</dbReference>
<dbReference type="InterPro" id="IPR002110">
    <property type="entry name" value="Ankyrin_rpt"/>
</dbReference>
<comment type="caution">
    <text evidence="12">The sequence shown here is derived from an EMBL/GenBank/DDBJ whole genome shotgun (WGS) entry which is preliminary data.</text>
</comment>
<reference evidence="12 13" key="1">
    <citation type="submission" date="2019-03" db="EMBL/GenBank/DDBJ databases">
        <title>An improved genome assembly of the fluke Schistosoma japonicum.</title>
        <authorList>
            <person name="Hu W."/>
            <person name="Luo F."/>
            <person name="Yin M."/>
            <person name="Mo X."/>
            <person name="Sun C."/>
            <person name="Wu Q."/>
            <person name="Zhu B."/>
            <person name="Xiang M."/>
            <person name="Wang J."/>
            <person name="Wang Y."/>
            <person name="Zhang T."/>
            <person name="Xu B."/>
            <person name="Zheng H."/>
            <person name="Feng Z."/>
        </authorList>
    </citation>
    <scope>NUCLEOTIDE SEQUENCE [LARGE SCALE GENOMIC DNA]</scope>
    <source>
        <strain evidence="12">HuSjv2</strain>
        <tissue evidence="12">Worms</tissue>
    </source>
</reference>
<dbReference type="GO" id="GO:0005886">
    <property type="term" value="C:plasma membrane"/>
    <property type="evidence" value="ECO:0007669"/>
    <property type="project" value="TreeGrafter"/>
</dbReference>
<evidence type="ECO:0000256" key="4">
    <source>
        <dbReference type="ARBA" id="ARBA00022989"/>
    </source>
</evidence>
<feature type="non-terminal residue" evidence="12">
    <location>
        <position position="839"/>
    </location>
</feature>
<evidence type="ECO:0000256" key="5">
    <source>
        <dbReference type="ARBA" id="ARBA00023065"/>
    </source>
</evidence>
<keyword evidence="12" id="KW-0675">Receptor</keyword>
<keyword evidence="7" id="KW-0407">Ion channel</keyword>
<dbReference type="PANTHER" id="PTHR13800:SF12">
    <property type="entry name" value="TRANSIENT RECEPTOR POTENTIAL CATION CHANNEL SUBFAMILY M MEMBER-LIKE 2"/>
    <property type="match status" value="1"/>
</dbReference>
<evidence type="ECO:0000259" key="10">
    <source>
        <dbReference type="Pfam" id="PF18139"/>
    </source>
</evidence>
<dbReference type="InterPro" id="IPR057366">
    <property type="entry name" value="TRPM-like"/>
</dbReference>
<dbReference type="PROSITE" id="PS50088">
    <property type="entry name" value="ANK_REPEAT"/>
    <property type="match status" value="1"/>
</dbReference>
<dbReference type="Gene3D" id="1.25.40.20">
    <property type="entry name" value="Ankyrin repeat-containing domain"/>
    <property type="match status" value="1"/>
</dbReference>
<keyword evidence="6 9" id="KW-0472">Membrane</keyword>
<keyword evidence="4 9" id="KW-1133">Transmembrane helix</keyword>
<proteinExistence type="predicted"/>
<accession>A0A4Z2D5N2</accession>
<keyword evidence="5" id="KW-0406">Ion transport</keyword>
<dbReference type="SUPFAM" id="SSF48403">
    <property type="entry name" value="Ankyrin repeat"/>
    <property type="match status" value="1"/>
</dbReference>
<evidence type="ECO:0000256" key="2">
    <source>
        <dbReference type="ARBA" id="ARBA00022448"/>
    </source>
</evidence>
<dbReference type="InterPro" id="IPR050927">
    <property type="entry name" value="TRPM"/>
</dbReference>
<feature type="repeat" description="ANK" evidence="8">
    <location>
        <begin position="98"/>
        <end position="130"/>
    </location>
</feature>
<comment type="subcellular location">
    <subcellularLocation>
        <location evidence="1">Membrane</location>
        <topology evidence="1">Multi-pass membrane protein</topology>
    </subcellularLocation>
</comment>
<feature type="domain" description="TRPM-like" evidence="11">
    <location>
        <begin position="537"/>
        <end position="768"/>
    </location>
</feature>
<dbReference type="Pfam" id="PF18139">
    <property type="entry name" value="LSDAT_euk"/>
    <property type="match status" value="1"/>
</dbReference>
<dbReference type="Pfam" id="PF00023">
    <property type="entry name" value="Ank"/>
    <property type="match status" value="1"/>
</dbReference>
<evidence type="ECO:0000256" key="3">
    <source>
        <dbReference type="ARBA" id="ARBA00022692"/>
    </source>
</evidence>
<dbReference type="PROSITE" id="PS50297">
    <property type="entry name" value="ANK_REP_REGION"/>
    <property type="match status" value="1"/>
</dbReference>
<dbReference type="AlphaFoldDB" id="A0A4Z2D5N2"/>
<evidence type="ECO:0000256" key="1">
    <source>
        <dbReference type="ARBA" id="ARBA00004141"/>
    </source>
</evidence>
<keyword evidence="8" id="KW-0040">ANK repeat</keyword>
<keyword evidence="2" id="KW-0813">Transport</keyword>
<gene>
    <name evidence="12" type="ORF">EWB00_004299</name>
</gene>
<organism evidence="12 13">
    <name type="scientific">Schistosoma japonicum</name>
    <name type="common">Blood fluke</name>
    <dbReference type="NCBI Taxonomy" id="6182"/>
    <lineage>
        <taxon>Eukaryota</taxon>
        <taxon>Metazoa</taxon>
        <taxon>Spiralia</taxon>
        <taxon>Lophotrochozoa</taxon>
        <taxon>Platyhelminthes</taxon>
        <taxon>Trematoda</taxon>
        <taxon>Digenea</taxon>
        <taxon>Strigeidida</taxon>
        <taxon>Schistosomatoidea</taxon>
        <taxon>Schistosomatidae</taxon>
        <taxon>Schistosoma</taxon>
    </lineage>
</organism>
<keyword evidence="13" id="KW-1185">Reference proteome</keyword>
<dbReference type="OrthoDB" id="6264703at2759"/>
<sequence length="839" mass="94319">MSEIHISSGNGYLRKAINAIKVDDLNTFVNVTRSANILSTFDFKTTEDTLVHQTGAVKITTLSEATFLHLAAWYSAHQITDHILQSCPKSLVQTKTMEGFTPLHISAGVGDFVTVEKLYKAGADPATTDALGRNALHHSVSADPETAVILCCLNKHLVTAADSKFQTPVHYAIEPTRSACYKFLAELQQYIMKSKDLMTADSDKTVDDDDDMTISTIWIPLNIKAPICVKPSKNPSYPELCVCNTPLADHQEITKNPQLRKVLNTSKMQYYELPTRTFGDIAIPVNTYSPNFIRVSDQTDPEHMMTIFTKIWKLSRPQLILCFYGDYTDSAAIREKIRRLIWKVSESTKTWVITDGVKSGLSVVASGAVKDFIQAYGEGQVEAIGIVPWKFIADNCVFVPSDYSETGKLADIIIQCIEDTELGSKATYKRSISEGLIGTETFQLSPANIKQSMEYYWEQITHPELSVLMVQEILEKTYLFSICEAEGDDEHGELDYHLLSLIMNPSIKGNEKPDELNETLLSIAIALNRSDIARDKVFIEGVKWDDSKLVKHMNALLLSNKVQLIRVFIEKGFLLSNYLTAEILQLLYTQSIHTEHPGETLINVIRAFVKIPNHISLYLIGRALRELIGRQFDPTYIAPQFFLISTGAPKTQIFENPATDLFIWALLTERSELADYFWTQVQDPLPAALFAALLLRRLAMNATSLVTREAMFEYSRSFESKAYSLLTECHNDNQSLSFKTIVLERKLFGHMSCLMLAAEGRSMSFISHQCSEQYVERVWNGMIDPRSGIFPFVVALIIGIILPPLVPLSLKFQLKENDSSKLDTNKMSKMSPDKKISVD</sequence>
<dbReference type="GO" id="GO:0030001">
    <property type="term" value="P:metal ion transport"/>
    <property type="evidence" value="ECO:0007669"/>
    <property type="project" value="TreeGrafter"/>
</dbReference>
<keyword evidence="3 9" id="KW-0812">Transmembrane</keyword>
<evidence type="ECO:0000256" key="6">
    <source>
        <dbReference type="ARBA" id="ARBA00023136"/>
    </source>
</evidence>
<evidence type="ECO:0000259" key="11">
    <source>
        <dbReference type="Pfam" id="PF25508"/>
    </source>
</evidence>
<dbReference type="STRING" id="6182.A0A4Z2D5N2"/>
<feature type="transmembrane region" description="Helical" evidence="9">
    <location>
        <begin position="789"/>
        <end position="810"/>
    </location>
</feature>
<evidence type="ECO:0000256" key="9">
    <source>
        <dbReference type="SAM" id="Phobius"/>
    </source>
</evidence>
<protein>
    <submittedName>
        <fullName evidence="12">Transient receptor potential cation channel subfamily M member 2</fullName>
    </submittedName>
</protein>
<evidence type="ECO:0000313" key="13">
    <source>
        <dbReference type="Proteomes" id="UP000311919"/>
    </source>
</evidence>
<dbReference type="Proteomes" id="UP000311919">
    <property type="component" value="Unassembled WGS sequence"/>
</dbReference>
<dbReference type="EMBL" id="SKCS01000282">
    <property type="protein sequence ID" value="TNN11803.1"/>
    <property type="molecule type" value="Genomic_DNA"/>
</dbReference>